<dbReference type="PANTHER" id="PTHR22888:SF9">
    <property type="entry name" value="CYTOCHROME C OXIDASE SUBUNIT 2"/>
    <property type="match status" value="1"/>
</dbReference>
<comment type="caution">
    <text evidence="14">The sequence shown here is derived from an EMBL/GenBank/DDBJ whole genome shotgun (WGS) entry which is preliminary data.</text>
</comment>
<dbReference type="PROSITE" id="PS00078">
    <property type="entry name" value="COX2"/>
    <property type="match status" value="1"/>
</dbReference>
<feature type="transmembrane region" description="Helical" evidence="12">
    <location>
        <begin position="20"/>
        <end position="43"/>
    </location>
</feature>
<dbReference type="Gene3D" id="1.10.287.90">
    <property type="match status" value="1"/>
</dbReference>
<dbReference type="EMBL" id="NZEX01000019">
    <property type="protein sequence ID" value="MAH62225.1"/>
    <property type="molecule type" value="Genomic_DNA"/>
</dbReference>
<keyword evidence="10" id="KW-0186">Copper</keyword>
<dbReference type="EC" id="7.1.1.9" evidence="3"/>
<evidence type="ECO:0000256" key="10">
    <source>
        <dbReference type="ARBA" id="ARBA00023008"/>
    </source>
</evidence>
<organism evidence="14 15">
    <name type="scientific">SAR324 cluster bacterium</name>
    <dbReference type="NCBI Taxonomy" id="2024889"/>
    <lineage>
        <taxon>Bacteria</taxon>
        <taxon>Deltaproteobacteria</taxon>
        <taxon>SAR324 cluster</taxon>
    </lineage>
</organism>
<evidence type="ECO:0000256" key="8">
    <source>
        <dbReference type="ARBA" id="ARBA00022982"/>
    </source>
</evidence>
<reference evidence="15" key="1">
    <citation type="submission" date="2017-09" db="EMBL/GenBank/DDBJ databases">
        <title>The Reconstruction of 2,631 Draft Metagenome-Assembled Genomes from the Global Oceans.</title>
        <authorList>
            <person name="Tully B.J."/>
            <person name="Graham E.D."/>
            <person name="Heidelberg J.F."/>
        </authorList>
    </citation>
    <scope>NUCLEOTIDE SEQUENCE [LARGE SCALE GENOMIC DNA]</scope>
</reference>
<keyword evidence="7" id="KW-1278">Translocase</keyword>
<dbReference type="Pfam" id="PF00116">
    <property type="entry name" value="COX2"/>
    <property type="match status" value="1"/>
</dbReference>
<evidence type="ECO:0000256" key="3">
    <source>
        <dbReference type="ARBA" id="ARBA00012949"/>
    </source>
</evidence>
<comment type="similarity">
    <text evidence="2">Belongs to the cytochrome c oxidase subunit 2 family.</text>
</comment>
<keyword evidence="8" id="KW-0249">Electron transport</keyword>
<dbReference type="GO" id="GO:0005507">
    <property type="term" value="F:copper ion binding"/>
    <property type="evidence" value="ECO:0007669"/>
    <property type="project" value="InterPro"/>
</dbReference>
<name>A0A2D6YGB7_9DELT</name>
<dbReference type="Proteomes" id="UP000226525">
    <property type="component" value="Unassembled WGS sequence"/>
</dbReference>
<sequence length="255" mass="29282">MIEYFVPGASTYAGDIDFLFDMITVIVGSWFVMVLAVMTYFMVRFRRKEGVRAAYISGDPHSQKKWTHYPHYSVIALDVVIIVFTVMVWVDVKQTLPQAEDKIRVVGQQWSWFFIHSGPDGKLDTEDDISTVNDLHVKKDTVYHFELESRDVLHNFSVPAFRLRQDTIPGRTITGWFEPNKTGIYDIQCAEICGYGHGIMGATIVVHEDQQSYDAAMESIRNRTYESDYQKRLQKMTVSTASNSESFTDKLLSSF</sequence>
<protein>
    <recommendedName>
        <fullName evidence="3">cytochrome-c oxidase</fullName>
        <ecNumber evidence="3">7.1.1.9</ecNumber>
    </recommendedName>
</protein>
<dbReference type="GO" id="GO:0004129">
    <property type="term" value="F:cytochrome-c oxidase activity"/>
    <property type="evidence" value="ECO:0007669"/>
    <property type="project" value="UniProtKB-EC"/>
</dbReference>
<dbReference type="InterPro" id="IPR008972">
    <property type="entry name" value="Cupredoxin"/>
</dbReference>
<keyword evidence="6" id="KW-0479">Metal-binding</keyword>
<evidence type="ECO:0000256" key="7">
    <source>
        <dbReference type="ARBA" id="ARBA00022967"/>
    </source>
</evidence>
<dbReference type="InterPro" id="IPR045187">
    <property type="entry name" value="CcO_II"/>
</dbReference>
<comment type="subcellular location">
    <subcellularLocation>
        <location evidence="1">Membrane</location>
        <topology evidence="1">Multi-pass membrane protein</topology>
    </subcellularLocation>
</comment>
<evidence type="ECO:0000313" key="15">
    <source>
        <dbReference type="Proteomes" id="UP000226525"/>
    </source>
</evidence>
<proteinExistence type="inferred from homology"/>
<evidence type="ECO:0000256" key="12">
    <source>
        <dbReference type="SAM" id="Phobius"/>
    </source>
</evidence>
<feature type="domain" description="Cytochrome oxidase subunit II copper A binding" evidence="13">
    <location>
        <begin position="98"/>
        <end position="219"/>
    </location>
</feature>
<dbReference type="InterPro" id="IPR036257">
    <property type="entry name" value="Cyt_c_oxidase_su2_TM_sf"/>
</dbReference>
<keyword evidence="11 12" id="KW-0472">Membrane</keyword>
<evidence type="ECO:0000256" key="6">
    <source>
        <dbReference type="ARBA" id="ARBA00022723"/>
    </source>
</evidence>
<gene>
    <name evidence="14" type="ORF">CMN54_01995</name>
</gene>
<dbReference type="InterPro" id="IPR002429">
    <property type="entry name" value="CcO_II-like_C"/>
</dbReference>
<evidence type="ECO:0000256" key="4">
    <source>
        <dbReference type="ARBA" id="ARBA00022448"/>
    </source>
</evidence>
<dbReference type="InterPro" id="IPR001505">
    <property type="entry name" value="Copper_CuA"/>
</dbReference>
<dbReference type="PANTHER" id="PTHR22888">
    <property type="entry name" value="CYTOCHROME C OXIDASE, SUBUNIT II"/>
    <property type="match status" value="1"/>
</dbReference>
<evidence type="ECO:0000256" key="5">
    <source>
        <dbReference type="ARBA" id="ARBA00022692"/>
    </source>
</evidence>
<feature type="transmembrane region" description="Helical" evidence="12">
    <location>
        <begin position="72"/>
        <end position="90"/>
    </location>
</feature>
<evidence type="ECO:0000259" key="13">
    <source>
        <dbReference type="PROSITE" id="PS50857"/>
    </source>
</evidence>
<evidence type="ECO:0000313" key="14">
    <source>
        <dbReference type="EMBL" id="MAH62225.1"/>
    </source>
</evidence>
<evidence type="ECO:0000256" key="11">
    <source>
        <dbReference type="ARBA" id="ARBA00023136"/>
    </source>
</evidence>
<evidence type="ECO:0000256" key="1">
    <source>
        <dbReference type="ARBA" id="ARBA00004141"/>
    </source>
</evidence>
<keyword evidence="4" id="KW-0813">Transport</keyword>
<dbReference type="SUPFAM" id="SSF49503">
    <property type="entry name" value="Cupredoxins"/>
    <property type="match status" value="1"/>
</dbReference>
<dbReference type="PROSITE" id="PS50857">
    <property type="entry name" value="COX2_CUA"/>
    <property type="match status" value="1"/>
</dbReference>
<evidence type="ECO:0000256" key="9">
    <source>
        <dbReference type="ARBA" id="ARBA00022989"/>
    </source>
</evidence>
<accession>A0A2D6YGB7</accession>
<dbReference type="GO" id="GO:0042773">
    <property type="term" value="P:ATP synthesis coupled electron transport"/>
    <property type="evidence" value="ECO:0007669"/>
    <property type="project" value="TreeGrafter"/>
</dbReference>
<dbReference type="GO" id="GO:0016020">
    <property type="term" value="C:membrane"/>
    <property type="evidence" value="ECO:0007669"/>
    <property type="project" value="UniProtKB-SubCell"/>
</dbReference>
<keyword evidence="9 12" id="KW-1133">Transmembrane helix</keyword>
<dbReference type="AlphaFoldDB" id="A0A2D6YGB7"/>
<dbReference type="SUPFAM" id="SSF81464">
    <property type="entry name" value="Cytochrome c oxidase subunit II-like, transmembrane region"/>
    <property type="match status" value="1"/>
</dbReference>
<dbReference type="Gene3D" id="2.60.40.420">
    <property type="entry name" value="Cupredoxins - blue copper proteins"/>
    <property type="match status" value="1"/>
</dbReference>
<evidence type="ECO:0000256" key="2">
    <source>
        <dbReference type="ARBA" id="ARBA00007866"/>
    </source>
</evidence>
<keyword evidence="5 12" id="KW-0812">Transmembrane</keyword>